<dbReference type="GO" id="GO:0032259">
    <property type="term" value="P:methylation"/>
    <property type="evidence" value="ECO:0007669"/>
    <property type="project" value="UniProtKB-KW"/>
</dbReference>
<keyword evidence="3" id="KW-0949">S-adenosyl-L-methionine</keyword>
<evidence type="ECO:0000256" key="3">
    <source>
        <dbReference type="ARBA" id="ARBA00022691"/>
    </source>
</evidence>
<dbReference type="SUPFAM" id="SSF158997">
    <property type="entry name" value="Trm112p-like"/>
    <property type="match status" value="1"/>
</dbReference>
<dbReference type="Gene3D" id="2.20.25.10">
    <property type="match status" value="1"/>
</dbReference>
<dbReference type="Pfam" id="PF08241">
    <property type="entry name" value="Methyltransf_11"/>
    <property type="match status" value="1"/>
</dbReference>
<dbReference type="SUPFAM" id="SSF53335">
    <property type="entry name" value="S-adenosyl-L-methionine-dependent methyltransferases"/>
    <property type="match status" value="1"/>
</dbReference>
<sequence>MKEIHLQLFACPECQAEIVLAAGKKEQDDRIREGVLRCVGCQQQYEVKNYIPRFVPQENYCQGFGLEWSRHARTQYDSYTGVNLSETRFFQETKWPRNLIGETVLEVGCGSGRFTEHAAGTGAMVVSVDLSGAVEANYALNGHKPNVVIAQADIYKLPFKRDFFDRAFCFGVLQHTPDARRSFMSLPLYLKPGGSLVVDVYKKYPLLKRMMVTKYWVRPLTTKIDPGKLYHWCERYVDFMWPLTRLFNKIPKIGRHINWSLFIADFSNKYPLTNEVAKEWAILDTFDRLSPAYDSPQAMRTIQEWFEEARFRNIEVHFGYNGIEGRGLKA</sequence>
<keyword evidence="1 5" id="KW-0489">Methyltransferase</keyword>
<organism evidence="5">
    <name type="scientific">Desulfobacca acetoxidans</name>
    <dbReference type="NCBI Taxonomy" id="60893"/>
    <lineage>
        <taxon>Bacteria</taxon>
        <taxon>Pseudomonadati</taxon>
        <taxon>Thermodesulfobacteriota</taxon>
        <taxon>Desulfobaccia</taxon>
        <taxon>Desulfobaccales</taxon>
        <taxon>Desulfobaccaceae</taxon>
        <taxon>Desulfobacca</taxon>
    </lineage>
</organism>
<dbReference type="EMBL" id="DTGR01000219">
    <property type="protein sequence ID" value="HHS30844.1"/>
    <property type="molecule type" value="Genomic_DNA"/>
</dbReference>
<feature type="domain" description="Methyltransferase type 11" evidence="4">
    <location>
        <begin position="105"/>
        <end position="198"/>
    </location>
</feature>
<dbReference type="CDD" id="cd02440">
    <property type="entry name" value="AdoMet_MTases"/>
    <property type="match status" value="1"/>
</dbReference>
<evidence type="ECO:0000256" key="2">
    <source>
        <dbReference type="ARBA" id="ARBA00022679"/>
    </source>
</evidence>
<dbReference type="PANTHER" id="PTHR43464">
    <property type="entry name" value="METHYLTRANSFERASE"/>
    <property type="match status" value="1"/>
</dbReference>
<evidence type="ECO:0000256" key="1">
    <source>
        <dbReference type="ARBA" id="ARBA00022603"/>
    </source>
</evidence>
<dbReference type="InterPro" id="IPR013216">
    <property type="entry name" value="Methyltransf_11"/>
</dbReference>
<gene>
    <name evidence="5" type="ORF">ENV52_14225</name>
</gene>
<evidence type="ECO:0000313" key="5">
    <source>
        <dbReference type="EMBL" id="HHS30844.1"/>
    </source>
</evidence>
<evidence type="ECO:0000259" key="4">
    <source>
        <dbReference type="Pfam" id="PF08241"/>
    </source>
</evidence>
<dbReference type="AlphaFoldDB" id="A0A7V6A5Y2"/>
<proteinExistence type="predicted"/>
<keyword evidence="2 5" id="KW-0808">Transferase</keyword>
<reference evidence="5" key="1">
    <citation type="journal article" date="2020" name="mSystems">
        <title>Genome- and Community-Level Interaction Insights into Carbon Utilization and Element Cycling Functions of Hydrothermarchaeota in Hydrothermal Sediment.</title>
        <authorList>
            <person name="Zhou Z."/>
            <person name="Liu Y."/>
            <person name="Xu W."/>
            <person name="Pan J."/>
            <person name="Luo Z.H."/>
            <person name="Li M."/>
        </authorList>
    </citation>
    <scope>NUCLEOTIDE SEQUENCE [LARGE SCALE GENOMIC DNA]</scope>
    <source>
        <strain evidence="5">SpSt-767</strain>
    </source>
</reference>
<dbReference type="Gene3D" id="3.40.50.150">
    <property type="entry name" value="Vaccinia Virus protein VP39"/>
    <property type="match status" value="1"/>
</dbReference>
<comment type="caution">
    <text evidence="5">The sequence shown here is derived from an EMBL/GenBank/DDBJ whole genome shotgun (WGS) entry which is preliminary data.</text>
</comment>
<dbReference type="PANTHER" id="PTHR43464:SF19">
    <property type="entry name" value="UBIQUINONE BIOSYNTHESIS O-METHYLTRANSFERASE, MITOCHONDRIAL"/>
    <property type="match status" value="1"/>
</dbReference>
<dbReference type="InterPro" id="IPR029063">
    <property type="entry name" value="SAM-dependent_MTases_sf"/>
</dbReference>
<name>A0A7V6A5Y2_9BACT</name>
<dbReference type="GO" id="GO:0008757">
    <property type="term" value="F:S-adenosylmethionine-dependent methyltransferase activity"/>
    <property type="evidence" value="ECO:0007669"/>
    <property type="project" value="InterPro"/>
</dbReference>
<protein>
    <submittedName>
        <fullName evidence="5">Class I SAM-dependent methyltransferase</fullName>
    </submittedName>
</protein>
<accession>A0A7V6A5Y2</accession>